<protein>
    <submittedName>
        <fullName evidence="2">Uncharacterized protein</fullName>
    </submittedName>
</protein>
<evidence type="ECO:0000313" key="2">
    <source>
        <dbReference type="EMBL" id="MBW0476304.1"/>
    </source>
</evidence>
<proteinExistence type="predicted"/>
<dbReference type="AlphaFoldDB" id="A0A9Q3GRD8"/>
<dbReference type="Proteomes" id="UP000765509">
    <property type="component" value="Unassembled WGS sequence"/>
</dbReference>
<feature type="region of interest" description="Disordered" evidence="1">
    <location>
        <begin position="94"/>
        <end position="115"/>
    </location>
</feature>
<dbReference type="EMBL" id="AVOT02004417">
    <property type="protein sequence ID" value="MBW0476304.1"/>
    <property type="molecule type" value="Genomic_DNA"/>
</dbReference>
<organism evidence="2 3">
    <name type="scientific">Austropuccinia psidii MF-1</name>
    <dbReference type="NCBI Taxonomy" id="1389203"/>
    <lineage>
        <taxon>Eukaryota</taxon>
        <taxon>Fungi</taxon>
        <taxon>Dikarya</taxon>
        <taxon>Basidiomycota</taxon>
        <taxon>Pucciniomycotina</taxon>
        <taxon>Pucciniomycetes</taxon>
        <taxon>Pucciniales</taxon>
        <taxon>Sphaerophragmiaceae</taxon>
        <taxon>Austropuccinia</taxon>
    </lineage>
</organism>
<evidence type="ECO:0000313" key="3">
    <source>
        <dbReference type="Proteomes" id="UP000765509"/>
    </source>
</evidence>
<feature type="compositionally biased region" description="Pro residues" evidence="1">
    <location>
        <begin position="96"/>
        <end position="108"/>
    </location>
</feature>
<name>A0A9Q3GRD8_9BASI</name>
<keyword evidence="3" id="KW-1185">Reference proteome</keyword>
<gene>
    <name evidence="2" type="ORF">O181_016019</name>
</gene>
<comment type="caution">
    <text evidence="2">The sequence shown here is derived from an EMBL/GenBank/DDBJ whole genome shotgun (WGS) entry which is preliminary data.</text>
</comment>
<sequence length="123" mass="13848">MVMMRLSFSTEELNIRYTVFNETTPTSTPPLFSIPIPNFQEYYLVQSALASFIYRYLTHPPIFSLPYINSIHGPTSSKIESIFGDPLAPLVSSPHFPSPALNPPPPCNSQPASSQVLQFQWEE</sequence>
<evidence type="ECO:0000256" key="1">
    <source>
        <dbReference type="SAM" id="MobiDB-lite"/>
    </source>
</evidence>
<reference evidence="2" key="1">
    <citation type="submission" date="2021-03" db="EMBL/GenBank/DDBJ databases">
        <title>Draft genome sequence of rust myrtle Austropuccinia psidii MF-1, a brazilian biotype.</title>
        <authorList>
            <person name="Quecine M.C."/>
            <person name="Pachon D.M.R."/>
            <person name="Bonatelli M.L."/>
            <person name="Correr F.H."/>
            <person name="Franceschini L.M."/>
            <person name="Leite T.F."/>
            <person name="Margarido G.R.A."/>
            <person name="Almeida C.A."/>
            <person name="Ferrarezi J.A."/>
            <person name="Labate C.A."/>
        </authorList>
    </citation>
    <scope>NUCLEOTIDE SEQUENCE</scope>
    <source>
        <strain evidence="2">MF-1</strain>
    </source>
</reference>
<accession>A0A9Q3GRD8</accession>